<feature type="domain" description="NmrA-like" evidence="1">
    <location>
        <begin position="4"/>
        <end position="254"/>
    </location>
</feature>
<dbReference type="Gene3D" id="3.90.25.10">
    <property type="entry name" value="UDP-galactose 4-epimerase, domain 1"/>
    <property type="match status" value="1"/>
</dbReference>
<dbReference type="PANTHER" id="PTHR47129:SF1">
    <property type="entry name" value="NMRA-LIKE DOMAIN-CONTAINING PROTEIN"/>
    <property type="match status" value="1"/>
</dbReference>
<evidence type="ECO:0000313" key="3">
    <source>
        <dbReference type="Proteomes" id="UP001418796"/>
    </source>
</evidence>
<gene>
    <name evidence="2" type="ORF">MKY91_18705</name>
</gene>
<dbReference type="Proteomes" id="UP001418796">
    <property type="component" value="Unassembled WGS sequence"/>
</dbReference>
<accession>A0ABU9VMS1</accession>
<dbReference type="PANTHER" id="PTHR47129">
    <property type="entry name" value="QUINONE OXIDOREDUCTASE 2"/>
    <property type="match status" value="1"/>
</dbReference>
<dbReference type="RefSeq" id="WP_343131790.1">
    <property type="nucleotide sequence ID" value="NZ_JBCITK010000001.1"/>
</dbReference>
<dbReference type="SUPFAM" id="SSF51735">
    <property type="entry name" value="NAD(P)-binding Rossmann-fold domains"/>
    <property type="match status" value="1"/>
</dbReference>
<dbReference type="EMBL" id="JBCITK010000001">
    <property type="protein sequence ID" value="MEN0645196.1"/>
    <property type="molecule type" value="Genomic_DNA"/>
</dbReference>
<dbReference type="EC" id="1.6.5.2" evidence="2"/>
<evidence type="ECO:0000313" key="2">
    <source>
        <dbReference type="EMBL" id="MEN0645196.1"/>
    </source>
</evidence>
<organism evidence="2 3">
    <name type="scientific">Alkalicoccobacillus gibsonii</name>
    <dbReference type="NCBI Taxonomy" id="79881"/>
    <lineage>
        <taxon>Bacteria</taxon>
        <taxon>Bacillati</taxon>
        <taxon>Bacillota</taxon>
        <taxon>Bacilli</taxon>
        <taxon>Bacillales</taxon>
        <taxon>Bacillaceae</taxon>
        <taxon>Alkalicoccobacillus</taxon>
    </lineage>
</organism>
<proteinExistence type="predicted"/>
<sequence length="287" mass="30944">MKTLITGATGRLGSKIVQSVLTRIPASELAVSVRNPEKASDLKELGIDVRQADFNDPSSLEKAFAGVERLLLISADGDNETRIKQHTQAVETAKQAGVSFIAYTSLADATNSQNLMAPPHVATEQAIKETGIPYSFLRNNWYLENEADSMKAALQGAPWITSAGSGKVGWALQQDYAEAAARVLTEDGHEFTTYELSGPLYTQEEFVGHLESVTGKDITIKQVSDEEYAEAMRQAGVPDFAIPIVVGIQESIRVGSLATETSDFEAVLGRPVTPIEESLKQLVSSLS</sequence>
<reference evidence="2 3" key="1">
    <citation type="submission" date="2024-03" db="EMBL/GenBank/DDBJ databases">
        <title>Bacilli Hybrid Assemblies.</title>
        <authorList>
            <person name="Kovac J."/>
        </authorList>
    </citation>
    <scope>NUCLEOTIDE SEQUENCE [LARGE SCALE GENOMIC DNA]</scope>
    <source>
        <strain evidence="2 3">FSL R7-0666</strain>
    </source>
</reference>
<keyword evidence="2" id="KW-0560">Oxidoreductase</keyword>
<dbReference type="CDD" id="cd05269">
    <property type="entry name" value="TMR_SDR_a"/>
    <property type="match status" value="1"/>
</dbReference>
<keyword evidence="3" id="KW-1185">Reference proteome</keyword>
<evidence type="ECO:0000259" key="1">
    <source>
        <dbReference type="Pfam" id="PF05368"/>
    </source>
</evidence>
<protein>
    <submittedName>
        <fullName evidence="2">SDR family oxidoreductase</fullName>
        <ecNumber evidence="2">1.6.5.2</ecNumber>
    </submittedName>
</protein>
<dbReference type="Gene3D" id="3.40.50.720">
    <property type="entry name" value="NAD(P)-binding Rossmann-like Domain"/>
    <property type="match status" value="1"/>
</dbReference>
<dbReference type="InterPro" id="IPR008030">
    <property type="entry name" value="NmrA-like"/>
</dbReference>
<dbReference type="InterPro" id="IPR036291">
    <property type="entry name" value="NAD(P)-bd_dom_sf"/>
</dbReference>
<dbReference type="Pfam" id="PF05368">
    <property type="entry name" value="NmrA"/>
    <property type="match status" value="1"/>
</dbReference>
<name>A0ABU9VMS1_9BACI</name>
<dbReference type="InterPro" id="IPR052718">
    <property type="entry name" value="NmrA-type_oxidoreductase"/>
</dbReference>
<dbReference type="GO" id="GO:0003955">
    <property type="term" value="F:NAD(P)H dehydrogenase (quinone) activity"/>
    <property type="evidence" value="ECO:0007669"/>
    <property type="project" value="UniProtKB-EC"/>
</dbReference>
<comment type="caution">
    <text evidence="2">The sequence shown here is derived from an EMBL/GenBank/DDBJ whole genome shotgun (WGS) entry which is preliminary data.</text>
</comment>